<protein>
    <submittedName>
        <fullName evidence="2">Transmembrane protein, putative</fullName>
    </submittedName>
</protein>
<keyword evidence="4" id="KW-1185">Reference proteome</keyword>
<dbReference type="EnsemblPlants" id="KEH31411">
    <property type="protein sequence ID" value="KEH31411"/>
    <property type="gene ID" value="MTR_4g094718"/>
</dbReference>
<sequence length="202" mass="22019">MKKRGLVVVVVDDHGGYEYGGGGRWRWGMTVVVRRISNGEKEAHVRKDGRRWVLLQGIMASSTLVLLLLEINFMLDVVFKELYNVDLRSKFTSVVGLAGEGVVGESLYWSFKKSTVEDASRKSITFAEDVDQRSKNSVENTLRKKDSGCNCCDEEFKSLAIAIAMGAPTVVAKDVSNATTATVEATTAAANTTTTAASLLLF</sequence>
<keyword evidence="1 2" id="KW-0812">Transmembrane</keyword>
<proteinExistence type="predicted"/>
<dbReference type="EMBL" id="CM001220">
    <property type="protein sequence ID" value="KEH31411.1"/>
    <property type="molecule type" value="Genomic_DNA"/>
</dbReference>
<evidence type="ECO:0000256" key="1">
    <source>
        <dbReference type="SAM" id="Phobius"/>
    </source>
</evidence>
<accession>A0A072UPZ0</accession>
<name>A0A072UPZ0_MEDTR</name>
<reference evidence="2 4" key="2">
    <citation type="journal article" date="2014" name="BMC Genomics">
        <title>An improved genome release (version Mt4.0) for the model legume Medicago truncatula.</title>
        <authorList>
            <person name="Tang H."/>
            <person name="Krishnakumar V."/>
            <person name="Bidwell S."/>
            <person name="Rosen B."/>
            <person name="Chan A."/>
            <person name="Zhou S."/>
            <person name="Gentzbittel L."/>
            <person name="Childs K.L."/>
            <person name="Yandell M."/>
            <person name="Gundlach H."/>
            <person name="Mayer K.F."/>
            <person name="Schwartz D.C."/>
            <person name="Town C.D."/>
        </authorList>
    </citation>
    <scope>GENOME REANNOTATION</scope>
    <source>
        <strain evidence="2">A17</strain>
        <strain evidence="3 4">cv. Jemalong A17</strain>
    </source>
</reference>
<feature type="transmembrane region" description="Helical" evidence="1">
    <location>
        <begin position="52"/>
        <end position="71"/>
    </location>
</feature>
<keyword evidence="1" id="KW-0472">Membrane</keyword>
<reference evidence="3" key="3">
    <citation type="submission" date="2015-04" db="UniProtKB">
        <authorList>
            <consortium name="EnsemblPlants"/>
        </authorList>
    </citation>
    <scope>IDENTIFICATION</scope>
    <source>
        <strain evidence="3">cv. Jemalong A17</strain>
    </source>
</reference>
<reference evidence="2 4" key="1">
    <citation type="journal article" date="2011" name="Nature">
        <title>The Medicago genome provides insight into the evolution of rhizobial symbioses.</title>
        <authorList>
            <person name="Young N.D."/>
            <person name="Debelle F."/>
            <person name="Oldroyd G.E."/>
            <person name="Geurts R."/>
            <person name="Cannon S.B."/>
            <person name="Udvardi M.K."/>
            <person name="Benedito V.A."/>
            <person name="Mayer K.F."/>
            <person name="Gouzy J."/>
            <person name="Schoof H."/>
            <person name="Van de Peer Y."/>
            <person name="Proost S."/>
            <person name="Cook D.R."/>
            <person name="Meyers B.C."/>
            <person name="Spannagl M."/>
            <person name="Cheung F."/>
            <person name="De Mita S."/>
            <person name="Krishnakumar V."/>
            <person name="Gundlach H."/>
            <person name="Zhou S."/>
            <person name="Mudge J."/>
            <person name="Bharti A.K."/>
            <person name="Murray J.D."/>
            <person name="Naoumkina M.A."/>
            <person name="Rosen B."/>
            <person name="Silverstein K.A."/>
            <person name="Tang H."/>
            <person name="Rombauts S."/>
            <person name="Zhao P.X."/>
            <person name="Zhou P."/>
            <person name="Barbe V."/>
            <person name="Bardou P."/>
            <person name="Bechner M."/>
            <person name="Bellec A."/>
            <person name="Berger A."/>
            <person name="Berges H."/>
            <person name="Bidwell S."/>
            <person name="Bisseling T."/>
            <person name="Choisne N."/>
            <person name="Couloux A."/>
            <person name="Denny R."/>
            <person name="Deshpande S."/>
            <person name="Dai X."/>
            <person name="Doyle J.J."/>
            <person name="Dudez A.M."/>
            <person name="Farmer A.D."/>
            <person name="Fouteau S."/>
            <person name="Franken C."/>
            <person name="Gibelin C."/>
            <person name="Gish J."/>
            <person name="Goldstein S."/>
            <person name="Gonzalez A.J."/>
            <person name="Green P.J."/>
            <person name="Hallab A."/>
            <person name="Hartog M."/>
            <person name="Hua A."/>
            <person name="Humphray S.J."/>
            <person name="Jeong D.H."/>
            <person name="Jing Y."/>
            <person name="Jocker A."/>
            <person name="Kenton S.M."/>
            <person name="Kim D.J."/>
            <person name="Klee K."/>
            <person name="Lai H."/>
            <person name="Lang C."/>
            <person name="Lin S."/>
            <person name="Macmil S.L."/>
            <person name="Magdelenat G."/>
            <person name="Matthews L."/>
            <person name="McCorrison J."/>
            <person name="Monaghan E.L."/>
            <person name="Mun J.H."/>
            <person name="Najar F.Z."/>
            <person name="Nicholson C."/>
            <person name="Noirot C."/>
            <person name="O'Bleness M."/>
            <person name="Paule C.R."/>
            <person name="Poulain J."/>
            <person name="Prion F."/>
            <person name="Qin B."/>
            <person name="Qu C."/>
            <person name="Retzel E.F."/>
            <person name="Riddle C."/>
            <person name="Sallet E."/>
            <person name="Samain S."/>
            <person name="Samson N."/>
            <person name="Sanders I."/>
            <person name="Saurat O."/>
            <person name="Scarpelli C."/>
            <person name="Schiex T."/>
            <person name="Segurens B."/>
            <person name="Severin A.J."/>
            <person name="Sherrier D.J."/>
            <person name="Shi R."/>
            <person name="Sims S."/>
            <person name="Singer S.R."/>
            <person name="Sinharoy S."/>
            <person name="Sterck L."/>
            <person name="Viollet A."/>
            <person name="Wang B.B."/>
            <person name="Wang K."/>
            <person name="Wang M."/>
            <person name="Wang X."/>
            <person name="Warfsmann J."/>
            <person name="Weissenbach J."/>
            <person name="White D.D."/>
            <person name="White J.D."/>
            <person name="Wiley G.B."/>
            <person name="Wincker P."/>
            <person name="Xing Y."/>
            <person name="Yang L."/>
            <person name="Yao Z."/>
            <person name="Ying F."/>
            <person name="Zhai J."/>
            <person name="Zhou L."/>
            <person name="Zuber A."/>
            <person name="Denarie J."/>
            <person name="Dixon R.A."/>
            <person name="May G.D."/>
            <person name="Schwartz D.C."/>
            <person name="Rogers J."/>
            <person name="Quetier F."/>
            <person name="Town C.D."/>
            <person name="Roe B.A."/>
        </authorList>
    </citation>
    <scope>NUCLEOTIDE SEQUENCE [LARGE SCALE GENOMIC DNA]</scope>
    <source>
        <strain evidence="2">A17</strain>
        <strain evidence="3 4">cv. Jemalong A17</strain>
    </source>
</reference>
<dbReference type="HOGENOM" id="CLU_1356485_0_0_1"/>
<evidence type="ECO:0000313" key="2">
    <source>
        <dbReference type="EMBL" id="KEH31411.1"/>
    </source>
</evidence>
<evidence type="ECO:0000313" key="4">
    <source>
        <dbReference type="Proteomes" id="UP000002051"/>
    </source>
</evidence>
<gene>
    <name evidence="2" type="ordered locus">MTR_4g094718</name>
</gene>
<keyword evidence="1" id="KW-1133">Transmembrane helix</keyword>
<evidence type="ECO:0000313" key="3">
    <source>
        <dbReference type="EnsemblPlants" id="KEH31411"/>
    </source>
</evidence>
<dbReference type="AlphaFoldDB" id="A0A072UPZ0"/>
<organism evidence="2 4">
    <name type="scientific">Medicago truncatula</name>
    <name type="common">Barrel medic</name>
    <name type="synonym">Medicago tribuloides</name>
    <dbReference type="NCBI Taxonomy" id="3880"/>
    <lineage>
        <taxon>Eukaryota</taxon>
        <taxon>Viridiplantae</taxon>
        <taxon>Streptophyta</taxon>
        <taxon>Embryophyta</taxon>
        <taxon>Tracheophyta</taxon>
        <taxon>Spermatophyta</taxon>
        <taxon>Magnoliopsida</taxon>
        <taxon>eudicotyledons</taxon>
        <taxon>Gunneridae</taxon>
        <taxon>Pentapetalae</taxon>
        <taxon>rosids</taxon>
        <taxon>fabids</taxon>
        <taxon>Fabales</taxon>
        <taxon>Fabaceae</taxon>
        <taxon>Papilionoideae</taxon>
        <taxon>50 kb inversion clade</taxon>
        <taxon>NPAAA clade</taxon>
        <taxon>Hologalegina</taxon>
        <taxon>IRL clade</taxon>
        <taxon>Trifolieae</taxon>
        <taxon>Medicago</taxon>
    </lineage>
</organism>
<dbReference type="Proteomes" id="UP000002051">
    <property type="component" value="Chromosome 4"/>
</dbReference>